<evidence type="ECO:0000256" key="5">
    <source>
        <dbReference type="ARBA" id="ARBA00020164"/>
    </source>
</evidence>
<gene>
    <name evidence="9" type="primary">aldB</name>
    <name evidence="9" type="ORF">SAMEA3545359_01630</name>
</gene>
<dbReference type="SUPFAM" id="SSF117856">
    <property type="entry name" value="AF0104/ALDC/Ptd012-like"/>
    <property type="match status" value="1"/>
</dbReference>
<name>A0A1C6IRW4_9FIRM</name>
<evidence type="ECO:0000256" key="1">
    <source>
        <dbReference type="ARBA" id="ARBA00001784"/>
    </source>
</evidence>
<dbReference type="PANTHER" id="PTHR35524:SF1">
    <property type="entry name" value="ALPHA-ACETOLACTATE DECARBOXYLASE"/>
    <property type="match status" value="1"/>
</dbReference>
<accession>A0A1C6IRW4</accession>
<sequence>MAACALKNTSLENLSSRRWVSTSSAVENITPPRLASKYSCLARIACSCSKVFGGKVMVMQPEDGVAFGTVSRSDSQAPIQQLHDIPPVDVLREKLAPAVAANPNLFYILKVRGNFRTMYVRSCFVCEKPYPTLWEAAGQQREFRYENVSGSIIAVFCPAYVEGINLPGWHFHFLSGDKQKVAISWD</sequence>
<organism evidence="9">
    <name type="scientific">uncultured Anaerotruncus sp</name>
    <dbReference type="NCBI Taxonomy" id="905011"/>
    <lineage>
        <taxon>Bacteria</taxon>
        <taxon>Bacillati</taxon>
        <taxon>Bacillota</taxon>
        <taxon>Clostridia</taxon>
        <taxon>Eubacteriales</taxon>
        <taxon>Oscillospiraceae</taxon>
        <taxon>Anaerotruncus</taxon>
        <taxon>environmental samples</taxon>
    </lineage>
</organism>
<evidence type="ECO:0000256" key="6">
    <source>
        <dbReference type="ARBA" id="ARBA00022793"/>
    </source>
</evidence>
<keyword evidence="8 9" id="KW-0456">Lyase</keyword>
<dbReference type="Gene3D" id="3.30.1330.80">
    <property type="entry name" value="Hypothetical protein, similar to alpha- acetolactate decarboxylase, domain 2"/>
    <property type="match status" value="1"/>
</dbReference>
<proteinExistence type="inferred from homology"/>
<evidence type="ECO:0000313" key="9">
    <source>
        <dbReference type="EMBL" id="SCJ72408.1"/>
    </source>
</evidence>
<dbReference type="EMBL" id="FMHG01000001">
    <property type="protein sequence ID" value="SCJ72408.1"/>
    <property type="molecule type" value="Genomic_DNA"/>
</dbReference>
<keyword evidence="7" id="KW-0005">Acetoin biosynthesis</keyword>
<dbReference type="EC" id="4.1.1.5" evidence="4"/>
<dbReference type="AlphaFoldDB" id="A0A1C6IRW4"/>
<comment type="catalytic activity">
    <reaction evidence="1">
        <text>(2S)-2-acetolactate + H(+) = (R)-acetoin + CO2</text>
        <dbReference type="Rhea" id="RHEA:21580"/>
        <dbReference type="ChEBI" id="CHEBI:15378"/>
        <dbReference type="ChEBI" id="CHEBI:15686"/>
        <dbReference type="ChEBI" id="CHEBI:16526"/>
        <dbReference type="ChEBI" id="CHEBI:58476"/>
        <dbReference type="EC" id="4.1.1.5"/>
    </reaction>
</comment>
<evidence type="ECO:0000256" key="2">
    <source>
        <dbReference type="ARBA" id="ARBA00005170"/>
    </source>
</evidence>
<keyword evidence="6" id="KW-0210">Decarboxylase</keyword>
<comment type="similarity">
    <text evidence="3">Belongs to the alpha-acetolactate decarboxylase family.</text>
</comment>
<evidence type="ECO:0000256" key="8">
    <source>
        <dbReference type="ARBA" id="ARBA00023239"/>
    </source>
</evidence>
<dbReference type="GO" id="GO:0047605">
    <property type="term" value="F:acetolactate decarboxylase activity"/>
    <property type="evidence" value="ECO:0007669"/>
    <property type="project" value="UniProtKB-EC"/>
</dbReference>
<dbReference type="Pfam" id="PF03306">
    <property type="entry name" value="AAL_decarboxy"/>
    <property type="match status" value="1"/>
</dbReference>
<dbReference type="GO" id="GO:0045151">
    <property type="term" value="P:acetoin biosynthetic process"/>
    <property type="evidence" value="ECO:0007669"/>
    <property type="project" value="UniProtKB-KW"/>
</dbReference>
<protein>
    <recommendedName>
        <fullName evidence="5">Alpha-acetolactate decarboxylase</fullName>
        <ecNumber evidence="4">4.1.1.5</ecNumber>
    </recommendedName>
</protein>
<reference evidence="9" key="1">
    <citation type="submission" date="2015-09" db="EMBL/GenBank/DDBJ databases">
        <authorList>
            <consortium name="Pathogen Informatics"/>
        </authorList>
    </citation>
    <scope>NUCLEOTIDE SEQUENCE</scope>
    <source>
        <strain evidence="9">2789STDY5834896</strain>
    </source>
</reference>
<dbReference type="UniPathway" id="UPA00626">
    <property type="reaction ID" value="UER00678"/>
</dbReference>
<evidence type="ECO:0000256" key="3">
    <source>
        <dbReference type="ARBA" id="ARBA00007106"/>
    </source>
</evidence>
<evidence type="ECO:0000256" key="7">
    <source>
        <dbReference type="ARBA" id="ARBA00023061"/>
    </source>
</evidence>
<comment type="pathway">
    <text evidence="2">Polyol metabolism; (R,R)-butane-2,3-diol biosynthesis; (R,R)-butane-2,3-diol from pyruvate: step 2/3.</text>
</comment>
<dbReference type="InterPro" id="IPR005128">
    <property type="entry name" value="Acetolactate_a_deCO2ase"/>
</dbReference>
<evidence type="ECO:0000256" key="4">
    <source>
        <dbReference type="ARBA" id="ARBA00013204"/>
    </source>
</evidence>
<dbReference type="PANTHER" id="PTHR35524">
    <property type="entry name" value="ALPHA-ACETOLACTATE DECARBOXYLASE"/>
    <property type="match status" value="1"/>
</dbReference>